<evidence type="ECO:0000313" key="1">
    <source>
        <dbReference type="EMBL" id="GFY56769.1"/>
    </source>
</evidence>
<comment type="caution">
    <text evidence="1">The sequence shown here is derived from an EMBL/GenBank/DDBJ whole genome shotgun (WGS) entry which is preliminary data.</text>
</comment>
<dbReference type="Proteomes" id="UP000886998">
    <property type="component" value="Unassembled WGS sequence"/>
</dbReference>
<protein>
    <submittedName>
        <fullName evidence="1">Uncharacterized protein</fullName>
    </submittedName>
</protein>
<reference evidence="1" key="1">
    <citation type="submission" date="2020-08" db="EMBL/GenBank/DDBJ databases">
        <title>Multicomponent nature underlies the extraordinary mechanical properties of spider dragline silk.</title>
        <authorList>
            <person name="Kono N."/>
            <person name="Nakamura H."/>
            <person name="Mori M."/>
            <person name="Yoshida Y."/>
            <person name="Ohtoshi R."/>
            <person name="Malay A.D."/>
            <person name="Moran D.A.P."/>
            <person name="Tomita M."/>
            <person name="Numata K."/>
            <person name="Arakawa K."/>
        </authorList>
    </citation>
    <scope>NUCLEOTIDE SEQUENCE</scope>
</reference>
<accession>A0A8X6XNY8</accession>
<dbReference type="EMBL" id="BMAV01011141">
    <property type="protein sequence ID" value="GFY56769.1"/>
    <property type="molecule type" value="Genomic_DNA"/>
</dbReference>
<gene>
    <name evidence="1" type="ORF">TNIN_404771</name>
</gene>
<dbReference type="AlphaFoldDB" id="A0A8X6XNY8"/>
<proteinExistence type="predicted"/>
<name>A0A8X6XNY8_9ARAC</name>
<dbReference type="OrthoDB" id="10342687at2759"/>
<organism evidence="1 2">
    <name type="scientific">Trichonephila inaurata madagascariensis</name>
    <dbReference type="NCBI Taxonomy" id="2747483"/>
    <lineage>
        <taxon>Eukaryota</taxon>
        <taxon>Metazoa</taxon>
        <taxon>Ecdysozoa</taxon>
        <taxon>Arthropoda</taxon>
        <taxon>Chelicerata</taxon>
        <taxon>Arachnida</taxon>
        <taxon>Araneae</taxon>
        <taxon>Araneomorphae</taxon>
        <taxon>Entelegynae</taxon>
        <taxon>Araneoidea</taxon>
        <taxon>Nephilidae</taxon>
        <taxon>Trichonephila</taxon>
        <taxon>Trichonephila inaurata</taxon>
    </lineage>
</organism>
<keyword evidence="2" id="KW-1185">Reference proteome</keyword>
<sequence length="118" mass="13299">MQSREDYGEDTHQSVPSRLHAAQWRSFDIRTRTERRLRFRVSASGSGEDARRSGGQVIQNGSNVDKTLRLATRVGRPTFRLAACIEVCPQTPIPPFFFLGFLSRCQCCCFTFSVRPGG</sequence>
<evidence type="ECO:0000313" key="2">
    <source>
        <dbReference type="Proteomes" id="UP000886998"/>
    </source>
</evidence>